<reference evidence="1 2" key="1">
    <citation type="journal article" date="2020" name="J. Phycol.">
        <title>Comparative genome analysis reveals Cyanidiococcus gen. nov., a new extremophilic red algal genus sister to Cyanidioschyzon (Cyanidioschyzonaceae, Rhodophyta).</title>
        <authorList>
            <person name="Liu S.-L."/>
            <person name="Chiang Y.-R."/>
            <person name="Yoon H.S."/>
            <person name="Fu H.-Y."/>
        </authorList>
    </citation>
    <scope>NUCLEOTIDE SEQUENCE [LARGE SCALE GENOMIC DNA]</scope>
    <source>
        <strain evidence="1 2">THAL066</strain>
    </source>
</reference>
<accession>A0A7J7IF85</accession>
<proteinExistence type="predicted"/>
<organism evidence="1 2">
    <name type="scientific">Cyanidiococcus yangmingshanensis</name>
    <dbReference type="NCBI Taxonomy" id="2690220"/>
    <lineage>
        <taxon>Eukaryota</taxon>
        <taxon>Rhodophyta</taxon>
        <taxon>Bangiophyceae</taxon>
        <taxon>Cyanidiales</taxon>
        <taxon>Cyanidiaceae</taxon>
        <taxon>Cyanidiococcus</taxon>
    </lineage>
</organism>
<protein>
    <submittedName>
        <fullName evidence="1">Uncharacterized protein</fullName>
    </submittedName>
</protein>
<comment type="caution">
    <text evidence="1">The sequence shown here is derived from an EMBL/GenBank/DDBJ whole genome shotgun (WGS) entry which is preliminary data.</text>
</comment>
<evidence type="ECO:0000313" key="2">
    <source>
        <dbReference type="Proteomes" id="UP000530660"/>
    </source>
</evidence>
<name>A0A7J7IF85_9RHOD</name>
<gene>
    <name evidence="1" type="ORF">F1559_003288</name>
</gene>
<dbReference type="EMBL" id="VWRR01000015">
    <property type="protein sequence ID" value="KAF6001329.1"/>
    <property type="molecule type" value="Genomic_DNA"/>
</dbReference>
<dbReference type="AlphaFoldDB" id="A0A7J7IF85"/>
<dbReference type="Proteomes" id="UP000530660">
    <property type="component" value="Unassembled WGS sequence"/>
</dbReference>
<sequence length="244" mass="27128">MRLRYPHATTAYIQHLAWDLTRASRMATLLRDPSLSPAQIRRTGNFFRFDLITPARLLVRLPDGIQLVITYRCHERPHGYIAAFRGLVGSLEFAIRLIEEVLNAQPCYTVLYGLLERTLPLALAAEAAFRGRQARFRFLSALRLRIVVVAQDVPSRDAAARNHVLELDAKEGAGFVRLLDIGARAPPGPGTASIVPLPGWDHVQASSAKRSESETDHRSMRVPLVQLRQTLEALISASCAASFE</sequence>
<evidence type="ECO:0000313" key="1">
    <source>
        <dbReference type="EMBL" id="KAF6001329.1"/>
    </source>
</evidence>
<keyword evidence="2" id="KW-1185">Reference proteome</keyword>